<dbReference type="eggNOG" id="ENOG5032GJ2">
    <property type="taxonomic scope" value="Bacteria"/>
</dbReference>
<dbReference type="PATRIC" id="fig|1423775.4.peg.878"/>
<keyword evidence="2" id="KW-1185">Reference proteome</keyword>
<evidence type="ECO:0000313" key="1">
    <source>
        <dbReference type="EMBL" id="KRK81264.1"/>
    </source>
</evidence>
<sequence>MPELQTDPIFNLSEFHHDFNKFINPMFPTSPTEKEILKNIQQQVQTTPEISVNFPISKDECILGANMSFTFGSGFIEHKLFLSYRGVFLE</sequence>
<comment type="caution">
    <text evidence="1">The sequence shown here is derived from an EMBL/GenBank/DDBJ whole genome shotgun (WGS) entry which is preliminary data.</text>
</comment>
<organism evidence="1 2">
    <name type="scientific">Companilactobacillus nodensis DSM 19682 = JCM 14932 = NBRC 107160</name>
    <dbReference type="NCBI Taxonomy" id="1423775"/>
    <lineage>
        <taxon>Bacteria</taxon>
        <taxon>Bacillati</taxon>
        <taxon>Bacillota</taxon>
        <taxon>Bacilli</taxon>
        <taxon>Lactobacillales</taxon>
        <taxon>Lactobacillaceae</taxon>
        <taxon>Companilactobacillus</taxon>
    </lineage>
</organism>
<dbReference type="EMBL" id="AZDZ01000001">
    <property type="protein sequence ID" value="KRK81264.1"/>
    <property type="molecule type" value="Genomic_DNA"/>
</dbReference>
<name>A0A0R1KCT1_9LACO</name>
<reference evidence="1 2" key="1">
    <citation type="journal article" date="2015" name="Genome Announc.">
        <title>Expanding the biotechnology potential of lactobacilli through comparative genomics of 213 strains and associated genera.</title>
        <authorList>
            <person name="Sun Z."/>
            <person name="Harris H.M."/>
            <person name="McCann A."/>
            <person name="Guo C."/>
            <person name="Argimon S."/>
            <person name="Zhang W."/>
            <person name="Yang X."/>
            <person name="Jeffery I.B."/>
            <person name="Cooney J.C."/>
            <person name="Kagawa T.F."/>
            <person name="Liu W."/>
            <person name="Song Y."/>
            <person name="Salvetti E."/>
            <person name="Wrobel A."/>
            <person name="Rasinkangas P."/>
            <person name="Parkhill J."/>
            <person name="Rea M.C."/>
            <person name="O'Sullivan O."/>
            <person name="Ritari J."/>
            <person name="Douillard F.P."/>
            <person name="Paul Ross R."/>
            <person name="Yang R."/>
            <person name="Briner A.E."/>
            <person name="Felis G.E."/>
            <person name="de Vos W.M."/>
            <person name="Barrangou R."/>
            <person name="Klaenhammer T.R."/>
            <person name="Caufield P.W."/>
            <person name="Cui Y."/>
            <person name="Zhang H."/>
            <person name="O'Toole P.W."/>
        </authorList>
    </citation>
    <scope>NUCLEOTIDE SEQUENCE [LARGE SCALE GENOMIC DNA]</scope>
    <source>
        <strain evidence="1 2">DSM 19682</strain>
    </source>
</reference>
<gene>
    <name evidence="1" type="ORF">FD03_GL000856</name>
</gene>
<dbReference type="Proteomes" id="UP000051248">
    <property type="component" value="Unassembled WGS sequence"/>
</dbReference>
<protein>
    <submittedName>
        <fullName evidence="1">Uncharacterized protein</fullName>
    </submittedName>
</protein>
<proteinExistence type="predicted"/>
<dbReference type="RefSeq" id="WP_153018166.1">
    <property type="nucleotide sequence ID" value="NZ_AZDZ01000001.1"/>
</dbReference>
<accession>A0A0R1KCT1</accession>
<dbReference type="AlphaFoldDB" id="A0A0R1KCT1"/>
<evidence type="ECO:0000313" key="2">
    <source>
        <dbReference type="Proteomes" id="UP000051248"/>
    </source>
</evidence>